<keyword evidence="2" id="KW-1185">Reference proteome</keyword>
<dbReference type="EMBL" id="SJPF01000001">
    <property type="protein sequence ID" value="TWT39047.1"/>
    <property type="molecule type" value="Genomic_DNA"/>
</dbReference>
<comment type="caution">
    <text evidence="1">The sequence shown here is derived from an EMBL/GenBank/DDBJ whole genome shotgun (WGS) entry which is preliminary data.</text>
</comment>
<dbReference type="Proteomes" id="UP000318878">
    <property type="component" value="Unassembled WGS sequence"/>
</dbReference>
<organism evidence="1 2">
    <name type="scientific">Blastopirellula retiformator</name>
    <dbReference type="NCBI Taxonomy" id="2527970"/>
    <lineage>
        <taxon>Bacteria</taxon>
        <taxon>Pseudomonadati</taxon>
        <taxon>Planctomycetota</taxon>
        <taxon>Planctomycetia</taxon>
        <taxon>Pirellulales</taxon>
        <taxon>Pirellulaceae</taxon>
        <taxon>Blastopirellula</taxon>
    </lineage>
</organism>
<proteinExistence type="predicted"/>
<dbReference type="AlphaFoldDB" id="A0A5C5VLY4"/>
<evidence type="ECO:0000313" key="1">
    <source>
        <dbReference type="EMBL" id="TWT39047.1"/>
    </source>
</evidence>
<reference evidence="1 2" key="1">
    <citation type="submission" date="2019-02" db="EMBL/GenBank/DDBJ databases">
        <title>Deep-cultivation of Planctomycetes and their phenomic and genomic characterization uncovers novel biology.</title>
        <authorList>
            <person name="Wiegand S."/>
            <person name="Jogler M."/>
            <person name="Boedeker C."/>
            <person name="Pinto D."/>
            <person name="Vollmers J."/>
            <person name="Rivas-Marin E."/>
            <person name="Kohn T."/>
            <person name="Peeters S.H."/>
            <person name="Heuer A."/>
            <person name="Rast P."/>
            <person name="Oberbeckmann S."/>
            <person name="Bunk B."/>
            <person name="Jeske O."/>
            <person name="Meyerdierks A."/>
            <person name="Storesund J.E."/>
            <person name="Kallscheuer N."/>
            <person name="Luecker S."/>
            <person name="Lage O.M."/>
            <person name="Pohl T."/>
            <person name="Merkel B.J."/>
            <person name="Hornburger P."/>
            <person name="Mueller R.-W."/>
            <person name="Bruemmer F."/>
            <person name="Labrenz M."/>
            <person name="Spormann A.M."/>
            <person name="Op Den Camp H."/>
            <person name="Overmann J."/>
            <person name="Amann R."/>
            <person name="Jetten M.S.M."/>
            <person name="Mascher T."/>
            <person name="Medema M.H."/>
            <person name="Devos D.P."/>
            <person name="Kaster A.-K."/>
            <person name="Ovreas L."/>
            <person name="Rohde M."/>
            <person name="Galperin M.Y."/>
            <person name="Jogler C."/>
        </authorList>
    </citation>
    <scope>NUCLEOTIDE SEQUENCE [LARGE SCALE GENOMIC DNA]</scope>
    <source>
        <strain evidence="1 2">Enr8</strain>
    </source>
</reference>
<protein>
    <submittedName>
        <fullName evidence="1">Uncharacterized protein</fullName>
    </submittedName>
</protein>
<name>A0A5C5VLY4_9BACT</name>
<sequence>MVVWKLAGMTLAQKRDELRQDQGTRFVDPEVFCELAVSSRKLVRSDVSAASVKGLYSPDDNVYYFVEEERLDNFRTARVNESEPLQFA</sequence>
<evidence type="ECO:0000313" key="2">
    <source>
        <dbReference type="Proteomes" id="UP000318878"/>
    </source>
</evidence>
<gene>
    <name evidence="1" type="ORF">Enr8_07420</name>
</gene>
<accession>A0A5C5VLY4</accession>